<evidence type="ECO:0000256" key="1">
    <source>
        <dbReference type="SAM" id="MobiDB-lite"/>
    </source>
</evidence>
<protein>
    <submittedName>
        <fullName evidence="2">Uncharacterized protein</fullName>
    </submittedName>
</protein>
<dbReference type="Proteomes" id="UP001346869">
    <property type="component" value="Unassembled WGS sequence"/>
</dbReference>
<dbReference type="EMBL" id="JAUZQC010000003">
    <property type="protein sequence ID" value="KAK5874512.1"/>
    <property type="molecule type" value="Genomic_DNA"/>
</dbReference>
<reference evidence="2 3" key="1">
    <citation type="journal article" date="2023" name="Genes (Basel)">
        <title>Chromosome-Level Genome Assembly and Circadian Gene Repertoire of the Patagonia Blennie Eleginops maclovinus-The Closest Ancestral Proxy of Antarctic Cryonotothenioids.</title>
        <authorList>
            <person name="Cheng C.C."/>
            <person name="Rivera-Colon A.G."/>
            <person name="Minhas B.F."/>
            <person name="Wilson L."/>
            <person name="Rayamajhi N."/>
            <person name="Vargas-Chacoff L."/>
            <person name="Catchen J.M."/>
        </authorList>
    </citation>
    <scope>NUCLEOTIDE SEQUENCE [LARGE SCALE GENOMIC DNA]</scope>
    <source>
        <strain evidence="2">JMC-PN-2008</strain>
    </source>
</reference>
<comment type="caution">
    <text evidence="2">The sequence shown here is derived from an EMBL/GenBank/DDBJ whole genome shotgun (WGS) entry which is preliminary data.</text>
</comment>
<evidence type="ECO:0000313" key="2">
    <source>
        <dbReference type="EMBL" id="KAK5874512.1"/>
    </source>
</evidence>
<organism evidence="2 3">
    <name type="scientific">Eleginops maclovinus</name>
    <name type="common">Patagonian blennie</name>
    <name type="synonym">Eleginus maclovinus</name>
    <dbReference type="NCBI Taxonomy" id="56733"/>
    <lineage>
        <taxon>Eukaryota</taxon>
        <taxon>Metazoa</taxon>
        <taxon>Chordata</taxon>
        <taxon>Craniata</taxon>
        <taxon>Vertebrata</taxon>
        <taxon>Euteleostomi</taxon>
        <taxon>Actinopterygii</taxon>
        <taxon>Neopterygii</taxon>
        <taxon>Teleostei</taxon>
        <taxon>Neoteleostei</taxon>
        <taxon>Acanthomorphata</taxon>
        <taxon>Eupercaria</taxon>
        <taxon>Perciformes</taxon>
        <taxon>Notothenioidei</taxon>
        <taxon>Eleginopidae</taxon>
        <taxon>Eleginops</taxon>
    </lineage>
</organism>
<dbReference type="AlphaFoldDB" id="A0AAN8AYM5"/>
<proteinExistence type="predicted"/>
<keyword evidence="3" id="KW-1185">Reference proteome</keyword>
<evidence type="ECO:0000313" key="3">
    <source>
        <dbReference type="Proteomes" id="UP001346869"/>
    </source>
</evidence>
<feature type="region of interest" description="Disordered" evidence="1">
    <location>
        <begin position="1"/>
        <end position="20"/>
    </location>
</feature>
<accession>A0AAN8AYM5</accession>
<name>A0AAN8AYM5_ELEMC</name>
<reference evidence="2 3" key="2">
    <citation type="journal article" date="2023" name="Mol. Biol. Evol.">
        <title>Genomics of Secondarily Temperate Adaptation in the Only Non-Antarctic Icefish.</title>
        <authorList>
            <person name="Rivera-Colon A.G."/>
            <person name="Rayamajhi N."/>
            <person name="Minhas B.F."/>
            <person name="Madrigal G."/>
            <person name="Bilyk K.T."/>
            <person name="Yoon V."/>
            <person name="Hune M."/>
            <person name="Gregory S."/>
            <person name="Cheng C.H.C."/>
            <person name="Catchen J.M."/>
        </authorList>
    </citation>
    <scope>NUCLEOTIDE SEQUENCE [LARGE SCALE GENOMIC DNA]</scope>
    <source>
        <strain evidence="2">JMC-PN-2008</strain>
    </source>
</reference>
<sequence>MGSALSVTSGTDCRRSASQMGWTAARTSSSSLFLLHAPPQPSSSLPPSLFLPIGQSLGRLAQALHTGVTLQGSLMENLALFHSFSASRHAPPFTADTSSRSIDPDYTHL</sequence>
<gene>
    <name evidence="2" type="ORF">PBY51_019451</name>
</gene>